<keyword evidence="4 8" id="KW-0560">Oxidoreductase</keyword>
<organism evidence="10 11">
    <name type="scientific">Rhynchospora breviuscula</name>
    <dbReference type="NCBI Taxonomy" id="2022672"/>
    <lineage>
        <taxon>Eukaryota</taxon>
        <taxon>Viridiplantae</taxon>
        <taxon>Streptophyta</taxon>
        <taxon>Embryophyta</taxon>
        <taxon>Tracheophyta</taxon>
        <taxon>Spermatophyta</taxon>
        <taxon>Magnoliopsida</taxon>
        <taxon>Liliopsida</taxon>
        <taxon>Poales</taxon>
        <taxon>Cyperaceae</taxon>
        <taxon>Cyperoideae</taxon>
        <taxon>Rhynchosporeae</taxon>
        <taxon>Rhynchospora</taxon>
    </lineage>
</organism>
<dbReference type="GO" id="GO:0005506">
    <property type="term" value="F:iron ion binding"/>
    <property type="evidence" value="ECO:0007669"/>
    <property type="project" value="InterPro"/>
</dbReference>
<dbReference type="InterPro" id="IPR017972">
    <property type="entry name" value="Cyt_P450_CS"/>
</dbReference>
<evidence type="ECO:0000256" key="6">
    <source>
        <dbReference type="ARBA" id="ARBA00023033"/>
    </source>
</evidence>
<comment type="similarity">
    <text evidence="1 8">Belongs to the cytochrome P450 family.</text>
</comment>
<dbReference type="OrthoDB" id="1470350at2759"/>
<evidence type="ECO:0000256" key="4">
    <source>
        <dbReference type="ARBA" id="ARBA00023002"/>
    </source>
</evidence>
<dbReference type="PROSITE" id="PS00086">
    <property type="entry name" value="CYTOCHROME_P450"/>
    <property type="match status" value="1"/>
</dbReference>
<dbReference type="GO" id="GO:0020037">
    <property type="term" value="F:heme binding"/>
    <property type="evidence" value="ECO:0007669"/>
    <property type="project" value="InterPro"/>
</dbReference>
<accession>A0A9Q0HNQ7</accession>
<dbReference type="Gene3D" id="1.10.630.10">
    <property type="entry name" value="Cytochrome P450"/>
    <property type="match status" value="1"/>
</dbReference>
<dbReference type="Proteomes" id="UP001151287">
    <property type="component" value="Unassembled WGS sequence"/>
</dbReference>
<evidence type="ECO:0000313" key="11">
    <source>
        <dbReference type="Proteomes" id="UP001151287"/>
    </source>
</evidence>
<dbReference type="FunFam" id="1.10.630.10:FF:000043">
    <property type="entry name" value="Cytochrome P450 99A2"/>
    <property type="match status" value="1"/>
</dbReference>
<keyword evidence="9" id="KW-0812">Transmembrane</keyword>
<sequence>MELADPSLPFLLFSILPLILSLWFIHGRVRHSKTKLPPGPWTLPFIGSLHHLATAGLPHHALRNLARLHGPVMLLRAGEIDLVVVSSREAAKEVMKTHDASLANRPVMCAPNIIMYGSKGIAFSNGPYWRNMRRICTRELLSSKHVKFFSSIREEEFNAMLKSFTIISNKSPANLTAKMSEHATNIIIRAAFGGKCKNKRLFVESFNEVSELLSVFNLSDLFPSLSWLDVNIRRLVRLHSKLDLVMEGIIQEHLKKRRQQTGGDALEYDLVDVLINVRENGDLEESITMDNIKAVILDMLLGGTESSSTIITWAMAELIRQPEIMAKAQTEIRQAARGDAKIDQNKLGYLKLVIKETLRMHPPAPLLAPRLCQENCQILGYTIPTGARILVNAWALGRNPEYWEDPEEFKPERFEKSAVDFNGQNFEFVPFGAGRRMCPGIEFGIAVLEEALARILLHFDWELPNGMKPENLDMTEKFGVAAEKKEPLCLIPTLRVPLPDF</sequence>
<comment type="caution">
    <text evidence="10">The sequence shown here is derived from an EMBL/GenBank/DDBJ whole genome shotgun (WGS) entry which is preliminary data.</text>
</comment>
<feature type="transmembrane region" description="Helical" evidence="9">
    <location>
        <begin position="6"/>
        <end position="25"/>
    </location>
</feature>
<keyword evidence="3 7" id="KW-0479">Metal-binding</keyword>
<evidence type="ECO:0008006" key="12">
    <source>
        <dbReference type="Google" id="ProtNLM"/>
    </source>
</evidence>
<dbReference type="SUPFAM" id="SSF48264">
    <property type="entry name" value="Cytochrome P450"/>
    <property type="match status" value="1"/>
</dbReference>
<gene>
    <name evidence="10" type="ORF">LUZ63_008978</name>
</gene>
<evidence type="ECO:0000256" key="9">
    <source>
        <dbReference type="SAM" id="Phobius"/>
    </source>
</evidence>
<keyword evidence="2 7" id="KW-0349">Heme</keyword>
<dbReference type="AlphaFoldDB" id="A0A9Q0HNQ7"/>
<dbReference type="EMBL" id="JAMQYH010000003">
    <property type="protein sequence ID" value="KAJ1692280.1"/>
    <property type="molecule type" value="Genomic_DNA"/>
</dbReference>
<dbReference type="PRINTS" id="PR00463">
    <property type="entry name" value="EP450I"/>
</dbReference>
<name>A0A9Q0HNQ7_9POAL</name>
<evidence type="ECO:0000256" key="2">
    <source>
        <dbReference type="ARBA" id="ARBA00022617"/>
    </source>
</evidence>
<dbReference type="PANTHER" id="PTHR47955">
    <property type="entry name" value="CYTOCHROME P450 FAMILY 71 PROTEIN"/>
    <property type="match status" value="1"/>
</dbReference>
<dbReference type="InterPro" id="IPR036396">
    <property type="entry name" value="Cyt_P450_sf"/>
</dbReference>
<feature type="binding site" description="axial binding residue" evidence="7">
    <location>
        <position position="438"/>
    </location>
    <ligand>
        <name>heme</name>
        <dbReference type="ChEBI" id="CHEBI:30413"/>
    </ligand>
    <ligandPart>
        <name>Fe</name>
        <dbReference type="ChEBI" id="CHEBI:18248"/>
    </ligandPart>
</feature>
<evidence type="ECO:0000256" key="5">
    <source>
        <dbReference type="ARBA" id="ARBA00023004"/>
    </source>
</evidence>
<dbReference type="PANTHER" id="PTHR47955:SF8">
    <property type="entry name" value="CYTOCHROME P450 71D11-LIKE"/>
    <property type="match status" value="1"/>
</dbReference>
<evidence type="ECO:0000256" key="7">
    <source>
        <dbReference type="PIRSR" id="PIRSR602401-1"/>
    </source>
</evidence>
<reference evidence="10" key="1">
    <citation type="journal article" date="2022" name="Cell">
        <title>Repeat-based holocentromeres influence genome architecture and karyotype evolution.</title>
        <authorList>
            <person name="Hofstatter P.G."/>
            <person name="Thangavel G."/>
            <person name="Lux T."/>
            <person name="Neumann P."/>
            <person name="Vondrak T."/>
            <person name="Novak P."/>
            <person name="Zhang M."/>
            <person name="Costa L."/>
            <person name="Castellani M."/>
            <person name="Scott A."/>
            <person name="Toegelov H."/>
            <person name="Fuchs J."/>
            <person name="Mata-Sucre Y."/>
            <person name="Dias Y."/>
            <person name="Vanzela A.L.L."/>
            <person name="Huettel B."/>
            <person name="Almeida C.C.S."/>
            <person name="Simkova H."/>
            <person name="Souza G."/>
            <person name="Pedrosa-Harand A."/>
            <person name="Macas J."/>
            <person name="Mayer K.F.X."/>
            <person name="Houben A."/>
            <person name="Marques A."/>
        </authorList>
    </citation>
    <scope>NUCLEOTIDE SEQUENCE</scope>
    <source>
        <strain evidence="10">RhyBre1mFocal</strain>
    </source>
</reference>
<dbReference type="GO" id="GO:0016705">
    <property type="term" value="F:oxidoreductase activity, acting on paired donors, with incorporation or reduction of molecular oxygen"/>
    <property type="evidence" value="ECO:0007669"/>
    <property type="project" value="InterPro"/>
</dbReference>
<dbReference type="CDD" id="cd11072">
    <property type="entry name" value="CYP71-like"/>
    <property type="match status" value="1"/>
</dbReference>
<evidence type="ECO:0000256" key="1">
    <source>
        <dbReference type="ARBA" id="ARBA00010617"/>
    </source>
</evidence>
<keyword evidence="11" id="KW-1185">Reference proteome</keyword>
<protein>
    <recommendedName>
        <fullName evidence="12">Cytochrome P450</fullName>
    </recommendedName>
</protein>
<keyword evidence="9" id="KW-1133">Transmembrane helix</keyword>
<proteinExistence type="inferred from homology"/>
<evidence type="ECO:0000256" key="3">
    <source>
        <dbReference type="ARBA" id="ARBA00022723"/>
    </source>
</evidence>
<evidence type="ECO:0000313" key="10">
    <source>
        <dbReference type="EMBL" id="KAJ1692280.1"/>
    </source>
</evidence>
<comment type="cofactor">
    <cofactor evidence="7">
        <name>heme</name>
        <dbReference type="ChEBI" id="CHEBI:30413"/>
    </cofactor>
</comment>
<dbReference type="Pfam" id="PF00067">
    <property type="entry name" value="p450"/>
    <property type="match status" value="1"/>
</dbReference>
<keyword evidence="9" id="KW-0472">Membrane</keyword>
<dbReference type="InterPro" id="IPR002401">
    <property type="entry name" value="Cyt_P450_E_grp-I"/>
</dbReference>
<keyword evidence="6 8" id="KW-0503">Monooxygenase</keyword>
<dbReference type="GO" id="GO:0004497">
    <property type="term" value="F:monooxygenase activity"/>
    <property type="evidence" value="ECO:0007669"/>
    <property type="project" value="UniProtKB-KW"/>
</dbReference>
<keyword evidence="5 7" id="KW-0408">Iron</keyword>
<dbReference type="InterPro" id="IPR001128">
    <property type="entry name" value="Cyt_P450"/>
</dbReference>
<evidence type="ECO:0000256" key="8">
    <source>
        <dbReference type="RuleBase" id="RU000461"/>
    </source>
</evidence>
<dbReference type="PRINTS" id="PR00385">
    <property type="entry name" value="P450"/>
</dbReference>